<proteinExistence type="predicted"/>
<dbReference type="AlphaFoldDB" id="A0A183IB24"/>
<reference evidence="4" key="1">
    <citation type="submission" date="2016-06" db="UniProtKB">
        <authorList>
            <consortium name="WormBaseParasite"/>
        </authorList>
    </citation>
    <scope>IDENTIFICATION</scope>
</reference>
<sequence>MFVNRRSSTTLPNARDRRSKQLKTFIDRSTVGRSVGRFVRQSTQTTCADWPGTQLDTGLRHPPYTPDTDDKQNYDGADFNRRRWRPLRGLFIYVERGECVVVIVIVVGGRGGGHPFRIYCRRNFFCTSAKAARRQRLAAARQARIAENVLCCRHRRHDQTTTNNHHGISPHLCSAIASLFTLLIESRKAQ</sequence>
<name>A0A183IB24_9BILA</name>
<reference evidence="2 3" key="2">
    <citation type="submission" date="2018-11" db="EMBL/GenBank/DDBJ databases">
        <authorList>
            <consortium name="Pathogen Informatics"/>
        </authorList>
    </citation>
    <scope>NUCLEOTIDE SEQUENCE [LARGE SCALE GENOMIC DNA]</scope>
</reference>
<feature type="region of interest" description="Disordered" evidence="1">
    <location>
        <begin position="50"/>
        <end position="73"/>
    </location>
</feature>
<evidence type="ECO:0000313" key="3">
    <source>
        <dbReference type="Proteomes" id="UP000270296"/>
    </source>
</evidence>
<dbReference type="EMBL" id="UZAM01006632">
    <property type="protein sequence ID" value="VDO92229.1"/>
    <property type="molecule type" value="Genomic_DNA"/>
</dbReference>
<evidence type="ECO:0000256" key="1">
    <source>
        <dbReference type="SAM" id="MobiDB-lite"/>
    </source>
</evidence>
<keyword evidence="3" id="KW-1185">Reference proteome</keyword>
<evidence type="ECO:0000313" key="4">
    <source>
        <dbReference type="WBParaSite" id="SBAD_0000084101-mRNA-1"/>
    </source>
</evidence>
<protein>
    <submittedName>
        <fullName evidence="2 4">Uncharacterized protein</fullName>
    </submittedName>
</protein>
<gene>
    <name evidence="2" type="ORF">SBAD_LOCUS818</name>
</gene>
<organism evidence="4">
    <name type="scientific">Soboliphyme baturini</name>
    <dbReference type="NCBI Taxonomy" id="241478"/>
    <lineage>
        <taxon>Eukaryota</taxon>
        <taxon>Metazoa</taxon>
        <taxon>Ecdysozoa</taxon>
        <taxon>Nematoda</taxon>
        <taxon>Enoplea</taxon>
        <taxon>Dorylaimia</taxon>
        <taxon>Dioctophymatida</taxon>
        <taxon>Dioctophymatoidea</taxon>
        <taxon>Soboliphymatidae</taxon>
        <taxon>Soboliphyme</taxon>
    </lineage>
</organism>
<evidence type="ECO:0000313" key="2">
    <source>
        <dbReference type="EMBL" id="VDO92229.1"/>
    </source>
</evidence>
<dbReference type="Proteomes" id="UP000270296">
    <property type="component" value="Unassembled WGS sequence"/>
</dbReference>
<dbReference type="WBParaSite" id="SBAD_0000084101-mRNA-1">
    <property type="protein sequence ID" value="SBAD_0000084101-mRNA-1"/>
    <property type="gene ID" value="SBAD_0000084101"/>
</dbReference>
<accession>A0A183IB24</accession>